<accession>A0ABR8NNF9</accession>
<proteinExistence type="predicted"/>
<evidence type="ECO:0000313" key="3">
    <source>
        <dbReference type="EMBL" id="MBD3942198.1"/>
    </source>
</evidence>
<feature type="compositionally biased region" description="Gly residues" evidence="1">
    <location>
        <begin position="241"/>
        <end position="254"/>
    </location>
</feature>
<comment type="caution">
    <text evidence="3">The sequence shown here is derived from an EMBL/GenBank/DDBJ whole genome shotgun (WGS) entry which is preliminary data.</text>
</comment>
<gene>
    <name evidence="3" type="ORF">IF188_10875</name>
</gene>
<dbReference type="Gene3D" id="1.10.30.50">
    <property type="match status" value="1"/>
</dbReference>
<dbReference type="SMART" id="SM00507">
    <property type="entry name" value="HNHc"/>
    <property type="match status" value="1"/>
</dbReference>
<feature type="domain" description="HNH nuclease" evidence="2">
    <location>
        <begin position="408"/>
        <end position="460"/>
    </location>
</feature>
<feature type="region of interest" description="Disordered" evidence="1">
    <location>
        <begin position="223"/>
        <end position="254"/>
    </location>
</feature>
<keyword evidence="4" id="KW-1185">Reference proteome</keyword>
<sequence length="517" mass="54676">MGDRVGHQIGTGGSTWGALERVVSGVQATRERIARLQAEEARLLADAADIVRAREGERRVMGRSVVHDLALREVSSELGAAMRLSDRSVQARMSASSRLVGGFAETHRAFAEGRIDQAHAAAIVECGTGLLDDAVRAEYERILLEAAVFETPPRLRAIARVVAARIDPEMAAELQQRAAGERRVRVVDLGDGMARLLADLPAVLAYAIFDRLTQMAQIEQAAQRDATAEQEPVDAAAKGEPGTGAGAGAGTGAGAGAGAAAERAAADGAAGGGDAAAADRAAAADDVADGSAGSGIPRPDLSTGPCGEQRSLDELRADLFADLVLTGAPAAHGDGDTLAAIRAQVQITIPVLTAARVGDEPALLAGHGPIDAETARRLAADAPGWDRVMYHPYSGLPLAVDRYRPTAHLQRFLRARDERCRFPGCTRSPIRCDIDHTHDHAKGGRTEDGNLAHFCPRHHTLKHASAWRVRQRGSGVLEWTSPTRRHYLDKPPATVQFVPSSVFTRLLSVRYAGDAPF</sequence>
<dbReference type="InterPro" id="IPR003870">
    <property type="entry name" value="DUF222"/>
</dbReference>
<name>A0ABR8NNF9_9MICO</name>
<evidence type="ECO:0000259" key="2">
    <source>
        <dbReference type="SMART" id="SM00507"/>
    </source>
</evidence>
<dbReference type="EMBL" id="JACXZS010000006">
    <property type="protein sequence ID" value="MBD3942198.1"/>
    <property type="molecule type" value="Genomic_DNA"/>
</dbReference>
<dbReference type="InterPro" id="IPR003615">
    <property type="entry name" value="HNH_nuc"/>
</dbReference>
<reference evidence="3 4" key="1">
    <citation type="submission" date="2020-09" db="EMBL/GenBank/DDBJ databases">
        <title>Isolation and identification of active actinomycetes.</title>
        <authorList>
            <person name="Li X."/>
        </authorList>
    </citation>
    <scope>NUCLEOTIDE SEQUENCE [LARGE SCALE GENOMIC DNA]</scope>
    <source>
        <strain evidence="3 4">NEAU-LLC</strain>
    </source>
</reference>
<dbReference type="Pfam" id="PF02720">
    <property type="entry name" value="DUF222"/>
    <property type="match status" value="1"/>
</dbReference>
<dbReference type="CDD" id="cd00085">
    <property type="entry name" value="HNHc"/>
    <property type="match status" value="1"/>
</dbReference>
<evidence type="ECO:0000313" key="4">
    <source>
        <dbReference type="Proteomes" id="UP000598426"/>
    </source>
</evidence>
<protein>
    <submittedName>
        <fullName evidence="3">DUF222 domain-containing protein</fullName>
    </submittedName>
</protein>
<dbReference type="Proteomes" id="UP000598426">
    <property type="component" value="Unassembled WGS sequence"/>
</dbReference>
<evidence type="ECO:0000256" key="1">
    <source>
        <dbReference type="SAM" id="MobiDB-lite"/>
    </source>
</evidence>
<organism evidence="3 4">
    <name type="scientific">Microbacterium helvum</name>
    <dbReference type="NCBI Taxonomy" id="2773713"/>
    <lineage>
        <taxon>Bacteria</taxon>
        <taxon>Bacillati</taxon>
        <taxon>Actinomycetota</taxon>
        <taxon>Actinomycetes</taxon>
        <taxon>Micrococcales</taxon>
        <taxon>Microbacteriaceae</taxon>
        <taxon>Microbacterium</taxon>
    </lineage>
</organism>
<feature type="region of interest" description="Disordered" evidence="1">
    <location>
        <begin position="287"/>
        <end position="308"/>
    </location>
</feature>